<keyword evidence="2" id="KW-1185">Reference proteome</keyword>
<reference evidence="2" key="1">
    <citation type="submission" date="2016-10" db="EMBL/GenBank/DDBJ databases">
        <authorList>
            <person name="Varghese N."/>
            <person name="Submissions S."/>
        </authorList>
    </citation>
    <scope>NUCLEOTIDE SEQUENCE [LARGE SCALE GENOMIC DNA]</scope>
    <source>
        <strain evidence="2">DSM 5918</strain>
    </source>
</reference>
<evidence type="ECO:0000313" key="1">
    <source>
        <dbReference type="EMBL" id="SFJ89540.1"/>
    </source>
</evidence>
<organism evidence="1 2">
    <name type="scientific">Desulfomicrobium apsheronum</name>
    <dbReference type="NCBI Taxonomy" id="52560"/>
    <lineage>
        <taxon>Bacteria</taxon>
        <taxon>Pseudomonadati</taxon>
        <taxon>Thermodesulfobacteriota</taxon>
        <taxon>Desulfovibrionia</taxon>
        <taxon>Desulfovibrionales</taxon>
        <taxon>Desulfomicrobiaceae</taxon>
        <taxon>Desulfomicrobium</taxon>
    </lineage>
</organism>
<gene>
    <name evidence="1" type="ORF">SAMN04488082_10935</name>
</gene>
<dbReference type="EMBL" id="FORX01000009">
    <property type="protein sequence ID" value="SFJ89540.1"/>
    <property type="molecule type" value="Genomic_DNA"/>
</dbReference>
<protein>
    <submittedName>
        <fullName evidence="1">Uncharacterized protein</fullName>
    </submittedName>
</protein>
<dbReference type="RefSeq" id="WP_143075592.1">
    <property type="nucleotide sequence ID" value="NZ_FORX01000009.1"/>
</dbReference>
<dbReference type="Proteomes" id="UP000198635">
    <property type="component" value="Unassembled WGS sequence"/>
</dbReference>
<dbReference type="AlphaFoldDB" id="A0A1I3V361"/>
<evidence type="ECO:0000313" key="2">
    <source>
        <dbReference type="Proteomes" id="UP000198635"/>
    </source>
</evidence>
<sequence length="489" mass="58163">MTKKYIVYREIFIYISKYDECSSFASAYGFEDFITKNFNTKEEALESIKIFIDEYIYKCENNKIIYRKPTPPDCSFVESSRSRFDTYRVTKEECIRLSDSFYVKEPNFALAALLNKVCLYREDGTSFVDFSKFLRESKFVDANTHVVFVPLTNKIYDIYYKLNYLFGIFQIYVDSNGLLIVEYDRRKIEYGRIYELVYEAYDEIKGRGYLVIHKDGLFDNCEFKGFHNLMADYHYRSNSVLLEDYQVLSKLFPDTDRKITEKSYKLVKFQLSSLFRQAIETDLDEKLVTKFLKLADNIFFFFLNHFVFKYKELCGYSHEFLSYEKYKVYVKNNSPIENAITCANDYRYEILNDIVLKGCQDSDEFEVLQFYLARFESISVKEKDQFDATNLLAAKVAWEYIGKMSDRNQILSVIAIKKIDGITDKELYDEVKDMKNFIKIRELLDIKSNKDTLRHGDKFIKRIIVEHVFKLAEEYQVPKPKLRTRRSTV</sequence>
<name>A0A1I3V361_9BACT</name>
<proteinExistence type="predicted"/>
<accession>A0A1I3V361</accession>